<reference evidence="1" key="1">
    <citation type="journal article" date="2008" name="Nature">
        <title>The amphioxus genome and the evolution of the chordate karyotype.</title>
        <authorList>
            <consortium name="US DOE Joint Genome Institute (JGI-PGF)"/>
            <person name="Putnam N.H."/>
            <person name="Butts T."/>
            <person name="Ferrier D.E.K."/>
            <person name="Furlong R.F."/>
            <person name="Hellsten U."/>
            <person name="Kawashima T."/>
            <person name="Robinson-Rechavi M."/>
            <person name="Shoguchi E."/>
            <person name="Terry A."/>
            <person name="Yu J.-K."/>
            <person name="Benito-Gutierrez E.L."/>
            <person name="Dubchak I."/>
            <person name="Garcia-Fernandez J."/>
            <person name="Gibson-Brown J.J."/>
            <person name="Grigoriev I.V."/>
            <person name="Horton A.C."/>
            <person name="de Jong P.J."/>
            <person name="Jurka J."/>
            <person name="Kapitonov V.V."/>
            <person name="Kohara Y."/>
            <person name="Kuroki Y."/>
            <person name="Lindquist E."/>
            <person name="Lucas S."/>
            <person name="Osoegawa K."/>
            <person name="Pennacchio L.A."/>
            <person name="Salamov A.A."/>
            <person name="Satou Y."/>
            <person name="Sauka-Spengler T."/>
            <person name="Schmutz J."/>
            <person name="Shin-I T."/>
            <person name="Toyoda A."/>
            <person name="Bronner-Fraser M."/>
            <person name="Fujiyama A."/>
            <person name="Holland L.Z."/>
            <person name="Holland P.W.H."/>
            <person name="Satoh N."/>
            <person name="Rokhsar D.S."/>
        </authorList>
    </citation>
    <scope>NUCLEOTIDE SEQUENCE [LARGE SCALE GENOMIC DNA]</scope>
    <source>
        <strain evidence="1">S238N-H82</strain>
        <tissue evidence="1">Testes</tissue>
    </source>
</reference>
<dbReference type="InterPro" id="IPR036645">
    <property type="entry name" value="Elafin-like_sf"/>
</dbReference>
<name>C3Y5Q1_BRAFL</name>
<dbReference type="Gene3D" id="4.10.75.10">
    <property type="entry name" value="Elafin-like"/>
    <property type="match status" value="1"/>
</dbReference>
<protein>
    <submittedName>
        <fullName evidence="1">Uncharacterized protein</fullName>
    </submittedName>
</protein>
<dbReference type="AlphaFoldDB" id="C3Y5Q1"/>
<proteinExistence type="predicted"/>
<gene>
    <name evidence="1" type="ORF">BRAFLDRAFT_87968</name>
</gene>
<dbReference type="InParanoid" id="C3Y5Q1"/>
<organism>
    <name type="scientific">Branchiostoma floridae</name>
    <name type="common">Florida lancelet</name>
    <name type="synonym">Amphioxus</name>
    <dbReference type="NCBI Taxonomy" id="7739"/>
    <lineage>
        <taxon>Eukaryota</taxon>
        <taxon>Metazoa</taxon>
        <taxon>Chordata</taxon>
        <taxon>Cephalochordata</taxon>
        <taxon>Leptocardii</taxon>
        <taxon>Amphioxiformes</taxon>
        <taxon>Branchiostomatidae</taxon>
        <taxon>Branchiostoma</taxon>
    </lineage>
</organism>
<accession>C3Y5Q1</accession>
<dbReference type="EMBL" id="GG666487">
    <property type="protein sequence ID" value="EEN64298.1"/>
    <property type="molecule type" value="Genomic_DNA"/>
</dbReference>
<evidence type="ECO:0000313" key="1">
    <source>
        <dbReference type="EMBL" id="EEN64298.1"/>
    </source>
</evidence>
<sequence>MVAEHSSFMTFLEIRSEQCTTSQKPADGRLLHPNSLSMQSVAQMLALTTAVGCAMFAVSAGRTGPCENLSPAHTQRMLCLKKYLPCSTSADCPEGLACGCSAVCGSVCRETGAAFPVLKRDGGDGENDGSCPAQSAHSTLSDWYAWTAFGCVHSCSSDTDCDEQHPEEEGSYKCCDYYCGKRYVLGWNMRLVL</sequence>